<feature type="signal peptide" evidence="1">
    <location>
        <begin position="1"/>
        <end position="16"/>
    </location>
</feature>
<dbReference type="Proteomes" id="UP000271098">
    <property type="component" value="Unassembled WGS sequence"/>
</dbReference>
<keyword evidence="3" id="KW-1185">Reference proteome</keyword>
<reference evidence="2 3" key="2">
    <citation type="submission" date="2018-11" db="EMBL/GenBank/DDBJ databases">
        <authorList>
            <consortium name="Pathogen Informatics"/>
        </authorList>
    </citation>
    <scope>NUCLEOTIDE SEQUENCE [LARGE SCALE GENOMIC DNA]</scope>
</reference>
<reference evidence="4" key="1">
    <citation type="submission" date="2016-06" db="UniProtKB">
        <authorList>
            <consortium name="WormBaseParasite"/>
        </authorList>
    </citation>
    <scope>IDENTIFICATION</scope>
</reference>
<dbReference type="AlphaFoldDB" id="A0A183D893"/>
<evidence type="ECO:0000313" key="4">
    <source>
        <dbReference type="WBParaSite" id="GPUH_0000494101-mRNA-1"/>
    </source>
</evidence>
<organism evidence="4">
    <name type="scientific">Gongylonema pulchrum</name>
    <dbReference type="NCBI Taxonomy" id="637853"/>
    <lineage>
        <taxon>Eukaryota</taxon>
        <taxon>Metazoa</taxon>
        <taxon>Ecdysozoa</taxon>
        <taxon>Nematoda</taxon>
        <taxon>Chromadorea</taxon>
        <taxon>Rhabditida</taxon>
        <taxon>Spirurina</taxon>
        <taxon>Spiruromorpha</taxon>
        <taxon>Spiruroidea</taxon>
        <taxon>Gongylonematidae</taxon>
        <taxon>Gongylonema</taxon>
    </lineage>
</organism>
<dbReference type="WBParaSite" id="GPUH_0000494101-mRNA-1">
    <property type="protein sequence ID" value="GPUH_0000494101-mRNA-1"/>
    <property type="gene ID" value="GPUH_0000494101"/>
</dbReference>
<evidence type="ECO:0000256" key="1">
    <source>
        <dbReference type="SAM" id="SignalP"/>
    </source>
</evidence>
<feature type="chain" id="PRO_5043138604" evidence="1">
    <location>
        <begin position="17"/>
        <end position="106"/>
    </location>
</feature>
<keyword evidence="1" id="KW-0732">Signal</keyword>
<gene>
    <name evidence="2" type="ORF">GPUH_LOCUS4932</name>
</gene>
<evidence type="ECO:0000313" key="2">
    <source>
        <dbReference type="EMBL" id="VDK48181.1"/>
    </source>
</evidence>
<dbReference type="EMBL" id="UYRT01009847">
    <property type="protein sequence ID" value="VDK48181.1"/>
    <property type="molecule type" value="Genomic_DNA"/>
</dbReference>
<protein>
    <submittedName>
        <fullName evidence="4">Secreted protein</fullName>
    </submittedName>
</protein>
<accession>A0A183D893</accession>
<name>A0A183D893_9BILA</name>
<sequence length="106" mass="12182">MNRFVILSVVLPVAFGIEYQMPDIWSIFNHKVKCGETDNIVVGAGTPLFHVYHPEIGFVRVVTNNHLRFQVSFLFQLTGDKFLQWLSQLAAKELVNFIPTCRYRPG</sequence>
<proteinExistence type="predicted"/>
<evidence type="ECO:0000313" key="3">
    <source>
        <dbReference type="Proteomes" id="UP000271098"/>
    </source>
</evidence>